<feature type="region of interest" description="Disordered" evidence="1">
    <location>
        <begin position="195"/>
        <end position="227"/>
    </location>
</feature>
<dbReference type="InterPro" id="IPR003646">
    <property type="entry name" value="SH3-like_bac-type"/>
</dbReference>
<protein>
    <submittedName>
        <fullName evidence="5">Glucosaminidase domain-containing protein</fullName>
    </submittedName>
</protein>
<dbReference type="EMBL" id="JBHSNC010000038">
    <property type="protein sequence ID" value="MFC5530217.1"/>
    <property type="molecule type" value="Genomic_DNA"/>
</dbReference>
<feature type="transmembrane region" description="Helical" evidence="2">
    <location>
        <begin position="9"/>
        <end position="30"/>
    </location>
</feature>
<organism evidence="5 6">
    <name type="scientific">Cohnella yongneupensis</name>
    <dbReference type="NCBI Taxonomy" id="425006"/>
    <lineage>
        <taxon>Bacteria</taxon>
        <taxon>Bacillati</taxon>
        <taxon>Bacillota</taxon>
        <taxon>Bacilli</taxon>
        <taxon>Bacillales</taxon>
        <taxon>Paenibacillaceae</taxon>
        <taxon>Cohnella</taxon>
    </lineage>
</organism>
<dbReference type="Proteomes" id="UP001596108">
    <property type="component" value="Unassembled WGS sequence"/>
</dbReference>
<dbReference type="Gene3D" id="1.10.530.10">
    <property type="match status" value="1"/>
</dbReference>
<keyword evidence="2" id="KW-1133">Transmembrane helix</keyword>
<feature type="domain" description="Mannosyl-glycoprotein endo-beta-N-acetylglucosamidase-like" evidence="3">
    <location>
        <begin position="251"/>
        <end position="355"/>
    </location>
</feature>
<reference evidence="6" key="1">
    <citation type="journal article" date="2019" name="Int. J. Syst. Evol. Microbiol.">
        <title>The Global Catalogue of Microorganisms (GCM) 10K type strain sequencing project: providing services to taxonomists for standard genome sequencing and annotation.</title>
        <authorList>
            <consortium name="The Broad Institute Genomics Platform"/>
            <consortium name="The Broad Institute Genome Sequencing Center for Infectious Disease"/>
            <person name="Wu L."/>
            <person name="Ma J."/>
        </authorList>
    </citation>
    <scope>NUCLEOTIDE SEQUENCE [LARGE SCALE GENOMIC DNA]</scope>
    <source>
        <strain evidence="6">CGMCC 1.18578</strain>
    </source>
</reference>
<evidence type="ECO:0000259" key="4">
    <source>
        <dbReference type="Pfam" id="PF08239"/>
    </source>
</evidence>
<accession>A0ABW0R371</accession>
<keyword evidence="2" id="KW-0472">Membrane</keyword>
<evidence type="ECO:0000256" key="1">
    <source>
        <dbReference type="SAM" id="MobiDB-lite"/>
    </source>
</evidence>
<name>A0ABW0R371_9BACL</name>
<feature type="compositionally biased region" description="Polar residues" evidence="1">
    <location>
        <begin position="195"/>
        <end position="206"/>
    </location>
</feature>
<feature type="compositionally biased region" description="Low complexity" evidence="1">
    <location>
        <begin position="37"/>
        <end position="59"/>
    </location>
</feature>
<feature type="domain" description="SH3b" evidence="4">
    <location>
        <begin position="135"/>
        <end position="180"/>
    </location>
</feature>
<dbReference type="Gene3D" id="2.30.30.40">
    <property type="entry name" value="SH3 Domains"/>
    <property type="match status" value="1"/>
</dbReference>
<gene>
    <name evidence="5" type="ORF">ACFPQ4_12340</name>
</gene>
<keyword evidence="6" id="KW-1185">Reference proteome</keyword>
<feature type="region of interest" description="Disordered" evidence="1">
    <location>
        <begin position="37"/>
        <end position="73"/>
    </location>
</feature>
<evidence type="ECO:0000313" key="6">
    <source>
        <dbReference type="Proteomes" id="UP001596108"/>
    </source>
</evidence>
<proteinExistence type="predicted"/>
<evidence type="ECO:0000259" key="3">
    <source>
        <dbReference type="Pfam" id="PF01832"/>
    </source>
</evidence>
<evidence type="ECO:0000256" key="2">
    <source>
        <dbReference type="SAM" id="Phobius"/>
    </source>
</evidence>
<dbReference type="Pfam" id="PF01832">
    <property type="entry name" value="Glucosaminidase"/>
    <property type="match status" value="1"/>
</dbReference>
<dbReference type="Pfam" id="PF08239">
    <property type="entry name" value="SH3_3"/>
    <property type="match status" value="1"/>
</dbReference>
<dbReference type="InterPro" id="IPR002901">
    <property type="entry name" value="MGlyc_endo_b_GlcNAc-like_dom"/>
</dbReference>
<feature type="compositionally biased region" description="Polar residues" evidence="1">
    <location>
        <begin position="217"/>
        <end position="227"/>
    </location>
</feature>
<sequence>MHSEHRQWLAYLISVILLLCLAFYLVASIFDHANAASAPETTASPPSVNDVNQTPSPSHVQPPSPQTKSPMASAPVLPLQPATLMNAVQASSSGSPPEPPVPTPATIVVSEKAPVPPAPKEEIKWLTYETTAFYLNVREQPYSKAKIINVLEQGTIIYVLLTTDNGWLKLKDGGYVHGGYAKLLKDDVVRIASLSEPNSEQGSDQISEPIADDSEPNKPSSKVISDSGLTESDIGAILEGTDLADQGLEKAILDVEAEYGINAYFTIAVMKLESGNGESRLAKKKNNLFGLNAIAGDAYNKALSFDSKADCIEKFGQLIADKYVDQGYTTVEKVASKYCPANSRWSSHVKNIMSSDYKLL</sequence>
<keyword evidence="2" id="KW-0812">Transmembrane</keyword>
<dbReference type="RefSeq" id="WP_378112157.1">
    <property type="nucleotide sequence ID" value="NZ_JBHSNC010000038.1"/>
</dbReference>
<comment type="caution">
    <text evidence="5">The sequence shown here is derived from an EMBL/GenBank/DDBJ whole genome shotgun (WGS) entry which is preliminary data.</text>
</comment>
<evidence type="ECO:0000313" key="5">
    <source>
        <dbReference type="EMBL" id="MFC5530217.1"/>
    </source>
</evidence>